<feature type="compositionally biased region" description="Low complexity" evidence="1">
    <location>
        <begin position="219"/>
        <end position="228"/>
    </location>
</feature>
<evidence type="ECO:0000256" key="1">
    <source>
        <dbReference type="SAM" id="MobiDB-lite"/>
    </source>
</evidence>
<feature type="compositionally biased region" description="Basic and acidic residues" evidence="1">
    <location>
        <begin position="194"/>
        <end position="217"/>
    </location>
</feature>
<comment type="caution">
    <text evidence="2">The sequence shown here is derived from an EMBL/GenBank/DDBJ whole genome shotgun (WGS) entry which is preliminary data.</text>
</comment>
<sequence>MNNYKNKTEAVGRRIIENFELILSSIGKSGPNSPVCDRNATKPALDKSSSETSLCSHCHESNKKSDVSFENGVHGIPKASPSFNSKNLVKVESPHVEAKFQRVLSWLQDLNPAEYDDVAAWNEDTHCALDNSSSETSFCSCCQVQDTNLNLGGSREYGVQKASPSFNQIPDEAFSAEIAAQRFSPNFQIIQSFAKERGQKTPRYPDKYLRNRKREEALSNSSSDNSSSQVNRRTSNLRRRPDYGATLYGPWKRNNIQHH</sequence>
<dbReference type="EMBL" id="JAFNEN010000400">
    <property type="protein sequence ID" value="KAG8183884.1"/>
    <property type="molecule type" value="Genomic_DNA"/>
</dbReference>
<accession>A0AAV6UIG1</accession>
<feature type="region of interest" description="Disordered" evidence="1">
    <location>
        <begin position="194"/>
        <end position="259"/>
    </location>
</feature>
<evidence type="ECO:0000313" key="3">
    <source>
        <dbReference type="Proteomes" id="UP000827092"/>
    </source>
</evidence>
<gene>
    <name evidence="2" type="ORF">JTE90_009940</name>
</gene>
<proteinExistence type="predicted"/>
<dbReference type="Proteomes" id="UP000827092">
    <property type="component" value="Unassembled WGS sequence"/>
</dbReference>
<keyword evidence="3" id="KW-1185">Reference proteome</keyword>
<reference evidence="2 3" key="1">
    <citation type="journal article" date="2022" name="Nat. Ecol. Evol.">
        <title>A masculinizing supergene underlies an exaggerated male reproductive morph in a spider.</title>
        <authorList>
            <person name="Hendrickx F."/>
            <person name="De Corte Z."/>
            <person name="Sonet G."/>
            <person name="Van Belleghem S.M."/>
            <person name="Kostlbacher S."/>
            <person name="Vangestel C."/>
        </authorList>
    </citation>
    <scope>NUCLEOTIDE SEQUENCE [LARGE SCALE GENOMIC DNA]</scope>
    <source>
        <strain evidence="2">W744_W776</strain>
    </source>
</reference>
<organism evidence="2 3">
    <name type="scientific">Oedothorax gibbosus</name>
    <dbReference type="NCBI Taxonomy" id="931172"/>
    <lineage>
        <taxon>Eukaryota</taxon>
        <taxon>Metazoa</taxon>
        <taxon>Ecdysozoa</taxon>
        <taxon>Arthropoda</taxon>
        <taxon>Chelicerata</taxon>
        <taxon>Arachnida</taxon>
        <taxon>Araneae</taxon>
        <taxon>Araneomorphae</taxon>
        <taxon>Entelegynae</taxon>
        <taxon>Araneoidea</taxon>
        <taxon>Linyphiidae</taxon>
        <taxon>Erigoninae</taxon>
        <taxon>Oedothorax</taxon>
    </lineage>
</organism>
<evidence type="ECO:0000313" key="2">
    <source>
        <dbReference type="EMBL" id="KAG8183884.1"/>
    </source>
</evidence>
<protein>
    <submittedName>
        <fullName evidence="2">Uncharacterized protein</fullName>
    </submittedName>
</protein>
<name>A0AAV6UIG1_9ARAC</name>
<dbReference type="AlphaFoldDB" id="A0AAV6UIG1"/>